<name>A0A1D2KN71_BROTH</name>
<accession>A0A1D2KN71</accession>
<keyword evidence="2" id="KW-0472">Membrane</keyword>
<reference evidence="3 4" key="1">
    <citation type="submission" date="2017-09" db="EMBL/GenBank/DDBJ databases">
        <title>Complete Genome Sequences of Two Strains of the Meat Spoilage Bacterium Brochothrix thermosphacta Isolated from Ground Chicken.</title>
        <authorList>
            <person name="Paoli G.C."/>
            <person name="Wijey C."/>
            <person name="Chen C.-Y."/>
            <person name="Nguyen L."/>
            <person name="Yan X."/>
            <person name="Irwin P.L."/>
        </authorList>
    </citation>
    <scope>NUCLEOTIDE SEQUENCE [LARGE SCALE GENOMIC DNA]</scope>
    <source>
        <strain evidence="3 4">BI</strain>
    </source>
</reference>
<protein>
    <submittedName>
        <fullName evidence="3">Uncharacterized protein</fullName>
    </submittedName>
</protein>
<keyword evidence="1" id="KW-0175">Coiled coil</keyword>
<evidence type="ECO:0000313" key="4">
    <source>
        <dbReference type="Proteomes" id="UP000243591"/>
    </source>
</evidence>
<evidence type="ECO:0000256" key="2">
    <source>
        <dbReference type="SAM" id="Phobius"/>
    </source>
</evidence>
<keyword evidence="2" id="KW-0812">Transmembrane</keyword>
<proteinExistence type="predicted"/>
<dbReference type="Proteomes" id="UP000243591">
    <property type="component" value="Chromosome"/>
</dbReference>
<sequence length="229" mass="26039">MKEETRSKNKIFGIIFIITIVIVVMAIIFAVRHVNNVKAIEDAKLEKATLIVNQLYREDRLADKVTETTLKNARTATQEVDNEQAKGSLNKQINKAERLFLQQTEILATLDSFSTDDGNSFSDGLSVTELQALKVENISNVKLQAEAIDKKAELISWVEYSDVTELSITQLFTDKKENRLAKNVTEKNLKDIREKLDDIKNDSRKKELSDKIDKADKLLAAQKKKDKKQ</sequence>
<dbReference type="OrthoDB" id="9972213at2"/>
<feature type="coiled-coil region" evidence="1">
    <location>
        <begin position="182"/>
        <end position="225"/>
    </location>
</feature>
<evidence type="ECO:0000256" key="1">
    <source>
        <dbReference type="SAM" id="Coils"/>
    </source>
</evidence>
<feature type="transmembrane region" description="Helical" evidence="2">
    <location>
        <begin position="12"/>
        <end position="31"/>
    </location>
</feature>
<organism evidence="3 4">
    <name type="scientific">Brochothrix thermosphacta</name>
    <name type="common">Microbacterium thermosphactum</name>
    <dbReference type="NCBI Taxonomy" id="2756"/>
    <lineage>
        <taxon>Bacteria</taxon>
        <taxon>Bacillati</taxon>
        <taxon>Bacillota</taxon>
        <taxon>Bacilli</taxon>
        <taxon>Bacillales</taxon>
        <taxon>Listeriaceae</taxon>
        <taxon>Brochothrix</taxon>
    </lineage>
</organism>
<dbReference type="AlphaFoldDB" id="A0A1D2KN71"/>
<evidence type="ECO:0000313" key="3">
    <source>
        <dbReference type="EMBL" id="ATF26428.1"/>
    </source>
</evidence>
<keyword evidence="4" id="KW-1185">Reference proteome</keyword>
<dbReference type="EMBL" id="CP023483">
    <property type="protein sequence ID" value="ATF26428.1"/>
    <property type="molecule type" value="Genomic_DNA"/>
</dbReference>
<dbReference type="KEGG" id="bths:CNY62_08555"/>
<dbReference type="RefSeq" id="WP_069125725.1">
    <property type="nucleotide sequence ID" value="NZ_CP023483.1"/>
</dbReference>
<gene>
    <name evidence="3" type="ORF">CNY62_08555</name>
</gene>
<keyword evidence="2" id="KW-1133">Transmembrane helix</keyword>